<dbReference type="SUPFAM" id="SSF51998">
    <property type="entry name" value="PFL-like glycyl radical enzymes"/>
    <property type="match status" value="1"/>
</dbReference>
<keyword evidence="1" id="KW-0472">Membrane</keyword>
<evidence type="ECO:0000256" key="1">
    <source>
        <dbReference type="SAM" id="Phobius"/>
    </source>
</evidence>
<dbReference type="GO" id="GO:0005829">
    <property type="term" value="C:cytosol"/>
    <property type="evidence" value="ECO:0007669"/>
    <property type="project" value="TreeGrafter"/>
</dbReference>
<dbReference type="Proteomes" id="UP000254601">
    <property type="component" value="Unassembled WGS sequence"/>
</dbReference>
<gene>
    <name evidence="3" type="primary">pflB_1</name>
    <name evidence="3" type="ORF">NCTC13337_01840</name>
</gene>
<keyword evidence="3" id="KW-0012">Acyltransferase</keyword>
<accession>A0A380MXF8</accession>
<keyword evidence="1" id="KW-1133">Transmembrane helix</keyword>
<dbReference type="AlphaFoldDB" id="A0A380MXF8"/>
<evidence type="ECO:0000259" key="2">
    <source>
        <dbReference type="PROSITE" id="PS51554"/>
    </source>
</evidence>
<proteinExistence type="predicted"/>
<dbReference type="PANTHER" id="PTHR30191">
    <property type="entry name" value="FORMATE ACETYLTRANSFERASE"/>
    <property type="match status" value="1"/>
</dbReference>
<keyword evidence="3" id="KW-0808">Transferase</keyword>
<keyword evidence="4" id="KW-1185">Reference proteome</keyword>
<feature type="transmembrane region" description="Helical" evidence="1">
    <location>
        <begin position="148"/>
        <end position="164"/>
    </location>
</feature>
<feature type="domain" description="PFL" evidence="2">
    <location>
        <begin position="6"/>
        <end position="165"/>
    </location>
</feature>
<keyword evidence="1" id="KW-0812">Transmembrane</keyword>
<evidence type="ECO:0000313" key="3">
    <source>
        <dbReference type="EMBL" id="SUO96391.1"/>
    </source>
</evidence>
<dbReference type="PROSITE" id="PS51554">
    <property type="entry name" value="PFL"/>
    <property type="match status" value="1"/>
</dbReference>
<sequence length="165" mass="18577">MLTKTENRPAAWANFIAGEWEDKIDVRDFIQKNYTPYEGNGDFLTPATAATTTLWNSVMEGIKEENRTKAPLKIDADIVSGINSHEAGYIDQSLETIVGLQTDEPLKRAIMPYGGIRMVIDSCKIYNEPLNPSVEKAFTEYRKTHTKVFLMFIHLIFVAAGNLAF</sequence>
<dbReference type="Gene3D" id="3.20.70.20">
    <property type="match status" value="1"/>
</dbReference>
<protein>
    <submittedName>
        <fullName evidence="3">Formate acetyltransferase 1</fullName>
        <ecNumber evidence="3">2.3.1.54</ecNumber>
    </submittedName>
</protein>
<dbReference type="EMBL" id="UHIC01000001">
    <property type="protein sequence ID" value="SUO96391.1"/>
    <property type="molecule type" value="Genomic_DNA"/>
</dbReference>
<dbReference type="GO" id="GO:0008861">
    <property type="term" value="F:formate C-acetyltransferase activity"/>
    <property type="evidence" value="ECO:0007669"/>
    <property type="project" value="UniProtKB-EC"/>
</dbReference>
<dbReference type="EC" id="2.3.1.54" evidence="3"/>
<dbReference type="InterPro" id="IPR050244">
    <property type="entry name" value="Auton_GlycylRad_Cofactor"/>
</dbReference>
<organism evidence="3 4">
    <name type="scientific">Suttonella ornithocola</name>
    <dbReference type="NCBI Taxonomy" id="279832"/>
    <lineage>
        <taxon>Bacteria</taxon>
        <taxon>Pseudomonadati</taxon>
        <taxon>Pseudomonadota</taxon>
        <taxon>Gammaproteobacteria</taxon>
        <taxon>Cardiobacteriales</taxon>
        <taxon>Cardiobacteriaceae</taxon>
        <taxon>Suttonella</taxon>
    </lineage>
</organism>
<name>A0A380MXF8_9GAMM</name>
<dbReference type="InterPro" id="IPR004184">
    <property type="entry name" value="PFL_dom"/>
</dbReference>
<dbReference type="PANTHER" id="PTHR30191:SF0">
    <property type="entry name" value="FORMATE ACETYLTRANSFERASE 1"/>
    <property type="match status" value="1"/>
</dbReference>
<reference evidence="3 4" key="1">
    <citation type="submission" date="2018-06" db="EMBL/GenBank/DDBJ databases">
        <authorList>
            <consortium name="Pathogen Informatics"/>
            <person name="Doyle S."/>
        </authorList>
    </citation>
    <scope>NUCLEOTIDE SEQUENCE [LARGE SCALE GENOMIC DNA]</scope>
    <source>
        <strain evidence="3 4">NCTC13337</strain>
    </source>
</reference>
<evidence type="ECO:0000313" key="4">
    <source>
        <dbReference type="Proteomes" id="UP000254601"/>
    </source>
</evidence>
<dbReference type="Pfam" id="PF02901">
    <property type="entry name" value="PFL-like"/>
    <property type="match status" value="1"/>
</dbReference>